<dbReference type="GO" id="GO:0045296">
    <property type="term" value="F:cadherin binding"/>
    <property type="evidence" value="ECO:0007669"/>
    <property type="project" value="TreeGrafter"/>
</dbReference>
<protein>
    <recommendedName>
        <fullName evidence="13">Cadherin domain-containing protein</fullName>
    </recommendedName>
</protein>
<feature type="chain" id="PRO_5044214305" description="Cadherin domain-containing protein" evidence="12">
    <location>
        <begin position="22"/>
        <end position="1259"/>
    </location>
</feature>
<organism evidence="14 15">
    <name type="scientific">Denticeps clupeoides</name>
    <name type="common">denticle herring</name>
    <dbReference type="NCBI Taxonomy" id="299321"/>
    <lineage>
        <taxon>Eukaryota</taxon>
        <taxon>Metazoa</taxon>
        <taxon>Chordata</taxon>
        <taxon>Craniata</taxon>
        <taxon>Vertebrata</taxon>
        <taxon>Euteleostomi</taxon>
        <taxon>Actinopterygii</taxon>
        <taxon>Neopterygii</taxon>
        <taxon>Teleostei</taxon>
        <taxon>Clupei</taxon>
        <taxon>Clupeiformes</taxon>
        <taxon>Denticipitoidei</taxon>
        <taxon>Denticipitidae</taxon>
        <taxon>Denticeps</taxon>
    </lineage>
</organism>
<evidence type="ECO:0000256" key="3">
    <source>
        <dbReference type="ARBA" id="ARBA00022692"/>
    </source>
</evidence>
<reference evidence="14" key="3">
    <citation type="submission" date="2025-09" db="UniProtKB">
        <authorList>
            <consortium name="Ensembl"/>
        </authorList>
    </citation>
    <scope>IDENTIFICATION</scope>
</reference>
<feature type="domain" description="Cadherin" evidence="13">
    <location>
        <begin position="22"/>
        <end position="121"/>
    </location>
</feature>
<dbReference type="GO" id="GO:0007156">
    <property type="term" value="P:homophilic cell adhesion via plasma membrane adhesion molecules"/>
    <property type="evidence" value="ECO:0007669"/>
    <property type="project" value="InterPro"/>
</dbReference>
<dbReference type="GO" id="GO:0005509">
    <property type="term" value="F:calcium ion binding"/>
    <property type="evidence" value="ECO:0007669"/>
    <property type="project" value="UniProtKB-UniRule"/>
</dbReference>
<dbReference type="InterPro" id="IPR015919">
    <property type="entry name" value="Cadherin-like_sf"/>
</dbReference>
<evidence type="ECO:0000256" key="8">
    <source>
        <dbReference type="ARBA" id="ARBA00022989"/>
    </source>
</evidence>
<reference evidence="14" key="2">
    <citation type="submission" date="2025-08" db="UniProtKB">
        <authorList>
            <consortium name="Ensembl"/>
        </authorList>
    </citation>
    <scope>IDENTIFICATION</scope>
</reference>
<dbReference type="FunFam" id="2.60.40.60:FF:000102">
    <property type="entry name" value="Dachsous cadherin-related 1b"/>
    <property type="match status" value="1"/>
</dbReference>
<dbReference type="FunFam" id="2.60.40.60:FF:000134">
    <property type="entry name" value="protocadherin Fat 4"/>
    <property type="match status" value="1"/>
</dbReference>
<dbReference type="SMART" id="SM00112">
    <property type="entry name" value="CA"/>
    <property type="match status" value="11"/>
</dbReference>
<dbReference type="FunFam" id="2.60.40.60:FF:000263">
    <property type="entry name" value="LOW QUALITY PROTEIN: protocadherin-23"/>
    <property type="match status" value="1"/>
</dbReference>
<feature type="domain" description="Cadherin" evidence="13">
    <location>
        <begin position="342"/>
        <end position="447"/>
    </location>
</feature>
<evidence type="ECO:0000256" key="12">
    <source>
        <dbReference type="SAM" id="SignalP"/>
    </source>
</evidence>
<evidence type="ECO:0000259" key="13">
    <source>
        <dbReference type="PROSITE" id="PS50268"/>
    </source>
</evidence>
<dbReference type="Gene3D" id="2.60.40.60">
    <property type="entry name" value="Cadherins"/>
    <property type="match status" value="12"/>
</dbReference>
<evidence type="ECO:0000256" key="11">
    <source>
        <dbReference type="PROSITE-ProRule" id="PRU00043"/>
    </source>
</evidence>
<feature type="signal peptide" evidence="12">
    <location>
        <begin position="1"/>
        <end position="21"/>
    </location>
</feature>
<dbReference type="CDD" id="cd11304">
    <property type="entry name" value="Cadherin_repeat"/>
    <property type="match status" value="11"/>
</dbReference>
<evidence type="ECO:0000256" key="2">
    <source>
        <dbReference type="ARBA" id="ARBA00022475"/>
    </source>
</evidence>
<keyword evidence="10" id="KW-0325">Glycoprotein</keyword>
<evidence type="ECO:0000256" key="7">
    <source>
        <dbReference type="ARBA" id="ARBA00022889"/>
    </source>
</evidence>
<name>A0AAY4AB03_9TELE</name>
<accession>A0AAY4AB03</accession>
<keyword evidence="9" id="KW-0472">Membrane</keyword>
<evidence type="ECO:0000256" key="4">
    <source>
        <dbReference type="ARBA" id="ARBA00022729"/>
    </source>
</evidence>
<dbReference type="InterPro" id="IPR039808">
    <property type="entry name" value="Cadherin"/>
</dbReference>
<keyword evidence="3" id="KW-0812">Transmembrane</keyword>
<comment type="subcellular location">
    <subcellularLocation>
        <location evidence="1">Cell membrane</location>
        <topology evidence="1">Single-pass type I membrane protein</topology>
    </subcellularLocation>
</comment>
<dbReference type="AlphaFoldDB" id="A0AAY4AB03"/>
<feature type="domain" description="Cadherin" evidence="13">
    <location>
        <begin position="869"/>
        <end position="971"/>
    </location>
</feature>
<dbReference type="FunFam" id="2.60.40.60:FF:000211">
    <property type="entry name" value="Dachsous cadherin-related 2"/>
    <property type="match status" value="1"/>
</dbReference>
<dbReference type="PRINTS" id="PR00205">
    <property type="entry name" value="CADHERIN"/>
</dbReference>
<keyword evidence="15" id="KW-1185">Reference proteome</keyword>
<dbReference type="Proteomes" id="UP000694580">
    <property type="component" value="Chromosome 4"/>
</dbReference>
<dbReference type="FunFam" id="2.60.40.60:FF:000007">
    <property type="entry name" value="Protocadherin alpha 2"/>
    <property type="match status" value="1"/>
</dbReference>
<evidence type="ECO:0000256" key="6">
    <source>
        <dbReference type="ARBA" id="ARBA00022837"/>
    </source>
</evidence>
<dbReference type="PROSITE" id="PS00232">
    <property type="entry name" value="CADHERIN_1"/>
    <property type="match status" value="6"/>
</dbReference>
<evidence type="ECO:0000256" key="10">
    <source>
        <dbReference type="ARBA" id="ARBA00023180"/>
    </source>
</evidence>
<evidence type="ECO:0000313" key="14">
    <source>
        <dbReference type="Ensembl" id="ENSDCDP00010005255.1"/>
    </source>
</evidence>
<reference evidence="14 15" key="1">
    <citation type="submission" date="2020-06" db="EMBL/GenBank/DDBJ databases">
        <authorList>
            <consortium name="Wellcome Sanger Institute Data Sharing"/>
        </authorList>
    </citation>
    <scope>NUCLEOTIDE SEQUENCE [LARGE SCALE GENOMIC DNA]</scope>
</reference>
<feature type="domain" description="Cadherin" evidence="13">
    <location>
        <begin position="231"/>
        <end position="337"/>
    </location>
</feature>
<dbReference type="FunFam" id="2.60.40.60:FF:000020">
    <property type="entry name" value="Dachsous cadherin-related 1b"/>
    <property type="match status" value="4"/>
</dbReference>
<dbReference type="PROSITE" id="PS50268">
    <property type="entry name" value="CADHERIN_2"/>
    <property type="match status" value="12"/>
</dbReference>
<dbReference type="InterPro" id="IPR020894">
    <property type="entry name" value="Cadherin_CS"/>
</dbReference>
<keyword evidence="2" id="KW-1003">Cell membrane</keyword>
<dbReference type="Pfam" id="PF00028">
    <property type="entry name" value="Cadherin"/>
    <property type="match status" value="11"/>
</dbReference>
<feature type="domain" description="Cadherin" evidence="13">
    <location>
        <begin position="1086"/>
        <end position="1188"/>
    </location>
</feature>
<dbReference type="InterPro" id="IPR002126">
    <property type="entry name" value="Cadherin-like_dom"/>
</dbReference>
<keyword evidence="8" id="KW-1133">Transmembrane helix</keyword>
<dbReference type="FunFam" id="2.60.40.60:FF:000226">
    <property type="entry name" value="Dachsous, isoform B"/>
    <property type="match status" value="1"/>
</dbReference>
<dbReference type="PANTHER" id="PTHR24027">
    <property type="entry name" value="CADHERIN-23"/>
    <property type="match status" value="1"/>
</dbReference>
<feature type="domain" description="Cadherin" evidence="13">
    <location>
        <begin position="448"/>
        <end position="552"/>
    </location>
</feature>
<feature type="domain" description="Cadherin" evidence="13">
    <location>
        <begin position="766"/>
        <end position="868"/>
    </location>
</feature>
<dbReference type="GO" id="GO:0009653">
    <property type="term" value="P:anatomical structure morphogenesis"/>
    <property type="evidence" value="ECO:0007669"/>
    <property type="project" value="UniProtKB-ARBA"/>
</dbReference>
<evidence type="ECO:0000256" key="9">
    <source>
        <dbReference type="ARBA" id="ARBA00023136"/>
    </source>
</evidence>
<dbReference type="GeneTree" id="ENSGT00940000164636"/>
<feature type="domain" description="Cadherin" evidence="13">
    <location>
        <begin position="122"/>
        <end position="230"/>
    </location>
</feature>
<keyword evidence="4 12" id="KW-0732">Signal</keyword>
<keyword evidence="6 11" id="KW-0106">Calcium</keyword>
<proteinExistence type="predicted"/>
<evidence type="ECO:0000313" key="15">
    <source>
        <dbReference type="Proteomes" id="UP000694580"/>
    </source>
</evidence>
<feature type="domain" description="Cadherin" evidence="13">
    <location>
        <begin position="974"/>
        <end position="1085"/>
    </location>
</feature>
<dbReference type="GO" id="GO:0016477">
    <property type="term" value="P:cell migration"/>
    <property type="evidence" value="ECO:0007669"/>
    <property type="project" value="TreeGrafter"/>
</dbReference>
<evidence type="ECO:0000256" key="5">
    <source>
        <dbReference type="ARBA" id="ARBA00022737"/>
    </source>
</evidence>
<feature type="domain" description="Cadherin" evidence="13">
    <location>
        <begin position="553"/>
        <end position="660"/>
    </location>
</feature>
<dbReference type="PANTHER" id="PTHR24027:SF438">
    <property type="entry name" value="CADHERIN 23"/>
    <property type="match status" value="1"/>
</dbReference>
<evidence type="ECO:0000256" key="1">
    <source>
        <dbReference type="ARBA" id="ARBA00004251"/>
    </source>
</evidence>
<feature type="domain" description="Cadherin" evidence="13">
    <location>
        <begin position="1188"/>
        <end position="1241"/>
    </location>
</feature>
<dbReference type="SUPFAM" id="SSF49313">
    <property type="entry name" value="Cadherin-like"/>
    <property type="match status" value="12"/>
</dbReference>
<sequence length="1259" mass="135946">MDSGALLLFLLLLCVCGRAGAQVSHLRLSVEEGLPAGTVVGDIRAALPRGTRAGGFFISESGDSHVFRDLEIHGDTGIISTAVVLDRESRDEYEFAAATLTGDVVRVTVAVEDVNDHSPVFPSEIVALAVSELSPPGTTFELEGARDQDVGSFGTQGYQIINSDMAEMFKVGARGGGGGLDLVLLGRLDRESRDFYNLTVEAFDGGVPRRTGRLQVHVNVSDENDNPPVFDRTEYRAAVRENAPRLTPVCRVQATDLDLGVNSLLTYEIVRRQGDPSEHFLIDESTGVIRVNKPLDREAQTFYELIVRARDGGTQPESSSTFVGIRVLDVNDNSPTINILFLSESGEPQVSEGAALEEYVARISASDPDLGEGNKVHVYLQGGEGKFLLKQTDEFLYAMCVAGELDREMVDLYELKVVALDFGEPPLQSETTVLVRVLDVNDNAPVFGQEHYEVHVPEDAAPGSSLVQVTARDKDEGFNSELRFSIPRSRHGHLVHIHPESGLVTSAAHLDREREAEVHFLVVAVDGGSPPQSSTATVTVYVEDVNDNKPVFDQPLYNASVVEHTAAGTCVLQVRALDSDGGDFGKVRYFLSDGFNKEDQRSLFHINPATGEICVDQDIDRDAGIVTYDLLVKAEDWGGLGTQAYVHIEVEDLNDNAPVFNPEKYVTSVSSHAMPGTEILNVIAADRDSGSYGEITYNIVPGDSSSFFSVDKSSGAVTLSSSLSSLGSASVKFSISAKDGDGRAATQPADVTVNIFHSSHVPALFQKWCYSFSVPEDAPVGSAVGTVQAVTPSNSVESPSYRISSGDPSHLFSVDPRTGLIYTSQTLDHETLPTVLLSVQAHASDSPVHSSTQVNVTIDDINDNSPVFPWSSNTISVSQNTLPGTVLFIAHAHDRDSGSNGKIQYSLKSEHDLFSIDPLLGMLSLNSDLSSETQILFKVKIVAQDEGSPSLTSTMTLTVEVDPSSAAEETLAFETLVYQVEISENAQRDTRVLQVRAHGGSHDRGPITASAPGFSYKLENLSGSSAFIIHPDSGWMFLSESLDYETTPSYHFSVRATAQGSKVEVSATATVVVKVLDENDNAPVFTRERYFFTVEEGPSPLGLVGTVKASDRDSGRNGHLSYILLSDGKHFRHTGVLVTTRPLDRERSDSHAFIVTVTDGVGDTAEARQASVLARVYLQDVNDNSPGFASSNATLVPEDAEVGSLVHQVIAMDPDEGENGQVMYSLIYGNESGLFLMEETGECISCISECYKYIEKRAS</sequence>
<dbReference type="Ensembl" id="ENSDCDT00010005440.1">
    <property type="protein sequence ID" value="ENSDCDP00010005255.1"/>
    <property type="gene ID" value="ENSDCDG00010002316.1"/>
</dbReference>
<dbReference type="GO" id="GO:0016342">
    <property type="term" value="C:catenin complex"/>
    <property type="evidence" value="ECO:0007669"/>
    <property type="project" value="TreeGrafter"/>
</dbReference>
<feature type="domain" description="Cadherin" evidence="13">
    <location>
        <begin position="661"/>
        <end position="764"/>
    </location>
</feature>
<keyword evidence="5" id="KW-0677">Repeat</keyword>
<keyword evidence="7" id="KW-0130">Cell adhesion</keyword>
<gene>
    <name evidence="14" type="primary">dchs2</name>
</gene>
<dbReference type="GO" id="GO:0008013">
    <property type="term" value="F:beta-catenin binding"/>
    <property type="evidence" value="ECO:0007669"/>
    <property type="project" value="TreeGrafter"/>
</dbReference>